<keyword evidence="3" id="KW-1185">Reference proteome</keyword>
<organism evidence="2 3">
    <name type="scientific">Durusdinium trenchii</name>
    <dbReference type="NCBI Taxonomy" id="1381693"/>
    <lineage>
        <taxon>Eukaryota</taxon>
        <taxon>Sar</taxon>
        <taxon>Alveolata</taxon>
        <taxon>Dinophyceae</taxon>
        <taxon>Suessiales</taxon>
        <taxon>Symbiodiniaceae</taxon>
        <taxon>Durusdinium</taxon>
    </lineage>
</organism>
<comment type="caution">
    <text evidence="2">The sequence shown here is derived from an EMBL/GenBank/DDBJ whole genome shotgun (WGS) entry which is preliminary data.</text>
</comment>
<evidence type="ECO:0000313" key="2">
    <source>
        <dbReference type="EMBL" id="CAK9022716.1"/>
    </source>
</evidence>
<feature type="transmembrane region" description="Helical" evidence="1">
    <location>
        <begin position="93"/>
        <end position="120"/>
    </location>
</feature>
<evidence type="ECO:0000256" key="1">
    <source>
        <dbReference type="SAM" id="Phobius"/>
    </source>
</evidence>
<sequence length="172" mass="20302">MVLLEAFGLASAELFQYNRENFQFDNEQRISRDVQKYKMQVERFELFREDIEDLVKLTVDKMDMYHLVSAVVLGFTTTIFTEGRIWAASPPSYIAIYFMTIGCGWLYLLMTVWLSMYASISSHSLGVRLRTRYVRLPIPSMQQLYGIASKLNQFEQQGLQKVRLEHFMCCYW</sequence>
<keyword evidence="1" id="KW-1133">Transmembrane helix</keyword>
<keyword evidence="1" id="KW-0472">Membrane</keyword>
<proteinExistence type="predicted"/>
<feature type="transmembrane region" description="Helical" evidence="1">
    <location>
        <begin position="64"/>
        <end position="81"/>
    </location>
</feature>
<dbReference type="EMBL" id="CAXAMM010010224">
    <property type="protein sequence ID" value="CAK9022716.1"/>
    <property type="molecule type" value="Genomic_DNA"/>
</dbReference>
<protein>
    <submittedName>
        <fullName evidence="2">Uncharacterized protein</fullName>
    </submittedName>
</protein>
<reference evidence="2 3" key="1">
    <citation type="submission" date="2024-02" db="EMBL/GenBank/DDBJ databases">
        <authorList>
            <person name="Chen Y."/>
            <person name="Shah S."/>
            <person name="Dougan E. K."/>
            <person name="Thang M."/>
            <person name="Chan C."/>
        </authorList>
    </citation>
    <scope>NUCLEOTIDE SEQUENCE [LARGE SCALE GENOMIC DNA]</scope>
</reference>
<accession>A0ABP0K844</accession>
<keyword evidence="1" id="KW-0812">Transmembrane</keyword>
<dbReference type="Proteomes" id="UP001642464">
    <property type="component" value="Unassembled WGS sequence"/>
</dbReference>
<evidence type="ECO:0000313" key="3">
    <source>
        <dbReference type="Proteomes" id="UP001642464"/>
    </source>
</evidence>
<gene>
    <name evidence="2" type="ORF">SCF082_LOCUS15919</name>
</gene>
<name>A0ABP0K844_9DINO</name>